<dbReference type="Pfam" id="PF00581">
    <property type="entry name" value="Rhodanese"/>
    <property type="match status" value="2"/>
</dbReference>
<keyword evidence="1 5" id="KW-0808">Transferase</keyword>
<evidence type="ECO:0000313" key="5">
    <source>
        <dbReference type="EMBL" id="QJY50270.1"/>
    </source>
</evidence>
<evidence type="ECO:0000256" key="2">
    <source>
        <dbReference type="ARBA" id="ARBA00022737"/>
    </source>
</evidence>
<evidence type="ECO:0000256" key="3">
    <source>
        <dbReference type="SAM" id="MobiDB-lite"/>
    </source>
</evidence>
<dbReference type="PANTHER" id="PTHR11364:SF27">
    <property type="entry name" value="SULFURTRANSFERASE"/>
    <property type="match status" value="1"/>
</dbReference>
<dbReference type="KEGG" id="pbro:HOP40_00295"/>
<feature type="domain" description="Rhodanese" evidence="4">
    <location>
        <begin position="168"/>
        <end position="280"/>
    </location>
</feature>
<evidence type="ECO:0000313" key="6">
    <source>
        <dbReference type="Proteomes" id="UP000505377"/>
    </source>
</evidence>
<dbReference type="CDD" id="cd01448">
    <property type="entry name" value="TST_Repeat_1"/>
    <property type="match status" value="1"/>
</dbReference>
<keyword evidence="6" id="KW-1185">Reference proteome</keyword>
<gene>
    <name evidence="5" type="ORF">HOP40_00295</name>
</gene>
<dbReference type="SMART" id="SM00450">
    <property type="entry name" value="RHOD"/>
    <property type="match status" value="2"/>
</dbReference>
<reference evidence="5 6" key="1">
    <citation type="submission" date="2020-05" db="EMBL/GenBank/DDBJ databases">
        <authorList>
            <person name="Mo P."/>
        </authorList>
    </citation>
    <scope>NUCLEOTIDE SEQUENCE [LARGE SCALE GENOMIC DNA]</scope>
    <source>
        <strain evidence="5 6">Gen01</strain>
    </source>
</reference>
<dbReference type="InterPro" id="IPR001763">
    <property type="entry name" value="Rhodanese-like_dom"/>
</dbReference>
<dbReference type="EMBL" id="CP053564">
    <property type="protein sequence ID" value="QJY50270.1"/>
    <property type="molecule type" value="Genomic_DNA"/>
</dbReference>
<accession>A0A6M6JSC7</accession>
<dbReference type="Proteomes" id="UP000505377">
    <property type="component" value="Chromosome"/>
</dbReference>
<organism evidence="5 6">
    <name type="scientific">Pseudonocardia broussonetiae</name>
    <dbReference type="NCBI Taxonomy" id="2736640"/>
    <lineage>
        <taxon>Bacteria</taxon>
        <taxon>Bacillati</taxon>
        <taxon>Actinomycetota</taxon>
        <taxon>Actinomycetes</taxon>
        <taxon>Pseudonocardiales</taxon>
        <taxon>Pseudonocardiaceae</taxon>
        <taxon>Pseudonocardia</taxon>
    </lineage>
</organism>
<dbReference type="SUPFAM" id="SSF52821">
    <property type="entry name" value="Rhodanese/Cell cycle control phosphatase"/>
    <property type="match status" value="2"/>
</dbReference>
<evidence type="ECO:0000259" key="4">
    <source>
        <dbReference type="PROSITE" id="PS50206"/>
    </source>
</evidence>
<dbReference type="InterPro" id="IPR036873">
    <property type="entry name" value="Rhodanese-like_dom_sf"/>
</dbReference>
<dbReference type="InterPro" id="IPR045078">
    <property type="entry name" value="TST/MPST-like"/>
</dbReference>
<dbReference type="Gene3D" id="3.40.250.10">
    <property type="entry name" value="Rhodanese-like domain"/>
    <property type="match status" value="2"/>
</dbReference>
<sequence>MHPLVDAARLEARLGDADLCVLDCSITHQSYDDRPAYGNGRSSWVEGHIPGSQHVDLVGDLSDPTAGIPLMMPPVERFRDAMQAVGVRDGQQIVLYDNNFSMWAARVWWMLRAAGVDAAVLDGGWRTWTREQRPVETGEQAPRATGTLTVSPRPDLFATKDDVLAQLDDDTTCLIDALHPAVFRGDRLDYARPGHIPGARNVSSIHLVDRETHRYLPIPELRERFDAASPDTAERVITYCGGGVAASSAALALTLLGVPRVAVYDGSLNEWSNDPALPMVSGSTEETGRR</sequence>
<feature type="region of interest" description="Disordered" evidence="3">
    <location>
        <begin position="133"/>
        <end position="152"/>
    </location>
</feature>
<dbReference type="GO" id="GO:0004792">
    <property type="term" value="F:thiosulfate-cyanide sulfurtransferase activity"/>
    <property type="evidence" value="ECO:0007669"/>
    <property type="project" value="TreeGrafter"/>
</dbReference>
<feature type="domain" description="Rhodanese" evidence="4">
    <location>
        <begin position="15"/>
        <end position="137"/>
    </location>
</feature>
<proteinExistence type="predicted"/>
<evidence type="ECO:0000256" key="1">
    <source>
        <dbReference type="ARBA" id="ARBA00022679"/>
    </source>
</evidence>
<protein>
    <submittedName>
        <fullName evidence="5">Sulfurtransferase</fullName>
    </submittedName>
</protein>
<dbReference type="PANTHER" id="PTHR11364">
    <property type="entry name" value="THIOSULFATE SULFERTANSFERASE"/>
    <property type="match status" value="1"/>
</dbReference>
<dbReference type="AlphaFoldDB" id="A0A6M6JSC7"/>
<dbReference type="PROSITE" id="PS50206">
    <property type="entry name" value="RHODANESE_3"/>
    <property type="match status" value="2"/>
</dbReference>
<keyword evidence="2" id="KW-0677">Repeat</keyword>
<name>A0A6M6JSC7_9PSEU</name>